<feature type="compositionally biased region" description="Low complexity" evidence="1">
    <location>
        <begin position="20"/>
        <end position="70"/>
    </location>
</feature>
<accession>A0A2G5CIE2</accession>
<dbReference type="SUPFAM" id="SSF56112">
    <property type="entry name" value="Protein kinase-like (PK-like)"/>
    <property type="match status" value="1"/>
</dbReference>
<keyword evidence="4" id="KW-1185">Reference proteome</keyword>
<organism evidence="3 4">
    <name type="scientific">Aquilegia coerulea</name>
    <name type="common">Rocky mountain columbine</name>
    <dbReference type="NCBI Taxonomy" id="218851"/>
    <lineage>
        <taxon>Eukaryota</taxon>
        <taxon>Viridiplantae</taxon>
        <taxon>Streptophyta</taxon>
        <taxon>Embryophyta</taxon>
        <taxon>Tracheophyta</taxon>
        <taxon>Spermatophyta</taxon>
        <taxon>Magnoliopsida</taxon>
        <taxon>Ranunculales</taxon>
        <taxon>Ranunculaceae</taxon>
        <taxon>Thalictroideae</taxon>
        <taxon>Aquilegia</taxon>
    </lineage>
</organism>
<dbReference type="PROSITE" id="PS50011">
    <property type="entry name" value="PROTEIN_KINASE_DOM"/>
    <property type="match status" value="1"/>
</dbReference>
<dbReference type="InterPro" id="IPR011009">
    <property type="entry name" value="Kinase-like_dom_sf"/>
</dbReference>
<dbReference type="EMBL" id="KZ305070">
    <property type="protein sequence ID" value="PIA31019.1"/>
    <property type="molecule type" value="Genomic_DNA"/>
</dbReference>
<dbReference type="InParanoid" id="A0A2G5CIE2"/>
<dbReference type="PANTHER" id="PTHR46863">
    <property type="entry name" value="OS09G0572100 PROTEIN"/>
    <property type="match status" value="1"/>
</dbReference>
<feature type="compositionally biased region" description="Basic and acidic residues" evidence="1">
    <location>
        <begin position="1"/>
        <end position="12"/>
    </location>
</feature>
<dbReference type="AlphaFoldDB" id="A0A2G5CIE2"/>
<evidence type="ECO:0000313" key="4">
    <source>
        <dbReference type="Proteomes" id="UP000230069"/>
    </source>
</evidence>
<dbReference type="InterPro" id="IPR000719">
    <property type="entry name" value="Prot_kinase_dom"/>
</dbReference>
<dbReference type="Gene3D" id="1.10.510.10">
    <property type="entry name" value="Transferase(Phosphotransferase) domain 1"/>
    <property type="match status" value="1"/>
</dbReference>
<dbReference type="STRING" id="218851.A0A2G5CIE2"/>
<dbReference type="Pfam" id="PF00069">
    <property type="entry name" value="Pkinase"/>
    <property type="match status" value="1"/>
</dbReference>
<dbReference type="Gene3D" id="3.30.200.20">
    <property type="entry name" value="Phosphorylase Kinase, domain 1"/>
    <property type="match status" value="1"/>
</dbReference>
<dbReference type="OrthoDB" id="4062651at2759"/>
<feature type="region of interest" description="Disordered" evidence="1">
    <location>
        <begin position="1"/>
        <end position="70"/>
    </location>
</feature>
<gene>
    <name evidence="3" type="ORF">AQUCO_05300091v1</name>
</gene>
<dbReference type="Proteomes" id="UP000230069">
    <property type="component" value="Unassembled WGS sequence"/>
</dbReference>
<dbReference type="FunCoup" id="A0A2G5CIE2">
    <property type="interactions" value="1737"/>
</dbReference>
<evidence type="ECO:0000256" key="1">
    <source>
        <dbReference type="SAM" id="MobiDB-lite"/>
    </source>
</evidence>
<dbReference type="GO" id="GO:0005524">
    <property type="term" value="F:ATP binding"/>
    <property type="evidence" value="ECO:0007669"/>
    <property type="project" value="InterPro"/>
</dbReference>
<feature type="domain" description="Protein kinase" evidence="2">
    <location>
        <begin position="88"/>
        <end position="405"/>
    </location>
</feature>
<proteinExistence type="predicted"/>
<evidence type="ECO:0000259" key="2">
    <source>
        <dbReference type="PROSITE" id="PS50011"/>
    </source>
</evidence>
<reference evidence="3 4" key="1">
    <citation type="submission" date="2017-09" db="EMBL/GenBank/DDBJ databases">
        <title>WGS assembly of Aquilegia coerulea Goldsmith.</title>
        <authorList>
            <person name="Hodges S."/>
            <person name="Kramer E."/>
            <person name="Nordborg M."/>
            <person name="Tomkins J."/>
            <person name="Borevitz J."/>
            <person name="Derieg N."/>
            <person name="Yan J."/>
            <person name="Mihaltcheva S."/>
            <person name="Hayes R.D."/>
            <person name="Rokhsar D."/>
        </authorList>
    </citation>
    <scope>NUCLEOTIDE SEQUENCE [LARGE SCALE GENOMIC DNA]</scope>
    <source>
        <strain evidence="4">cv. Goldsmith</strain>
    </source>
</reference>
<sequence>MCKSKMKSDGIEPNKPSTPRTSTQTKVSSSSSSRISKSFEQNSQTTSTSSNPNPNRGNNSTSSSIATTTNSLSSLRDSLPETAYIYNFKEISTATNNFLAKRFTSSSSSAWRCSIRGKDVLIFQRKFRRSIETSQLRERLSFVCKSHHMSLIKLLGASISGDHIYLVYDFVNGSNLANCLRNPKNPSYTVLSNWNSRMQIATDLAQGLEYIHHYTGLNRAHVHNHIKSTSVIVTEPSFNAKICHFGTAELCGEINRDNEIDIENDQLKKSSKLKRLDSRNMKFEGTRGYMSAEFQSDGIATQKSDVFAFGIVILELLSGEEPLKYRFDKEKGDYKRVSVIETAKDAIESEEPGKIRRWIDRRMKDSYPVDVAEKMTQLALDCVDVDPEKRPDMKHVSGKVSKLYLQSRKWAERLNVPTDMITVSLGPR</sequence>
<dbReference type="PANTHER" id="PTHR46863:SF1">
    <property type="entry name" value="PROTEIN KINASE SUPERFAMILY PROTEIN"/>
    <property type="match status" value="1"/>
</dbReference>
<protein>
    <recommendedName>
        <fullName evidence="2">Protein kinase domain-containing protein</fullName>
    </recommendedName>
</protein>
<evidence type="ECO:0000313" key="3">
    <source>
        <dbReference type="EMBL" id="PIA31019.1"/>
    </source>
</evidence>
<name>A0A2G5CIE2_AQUCA</name>
<dbReference type="GO" id="GO:0004672">
    <property type="term" value="F:protein kinase activity"/>
    <property type="evidence" value="ECO:0007669"/>
    <property type="project" value="InterPro"/>
</dbReference>